<keyword evidence="4 6" id="KW-1133">Transmembrane helix</keyword>
<dbReference type="GO" id="GO:0022857">
    <property type="term" value="F:transmembrane transporter activity"/>
    <property type="evidence" value="ECO:0007669"/>
    <property type="project" value="InterPro"/>
</dbReference>
<dbReference type="CDD" id="cd06173">
    <property type="entry name" value="MFS_MefA_like"/>
    <property type="match status" value="1"/>
</dbReference>
<organism evidence="7 8">
    <name type="scientific">Amedibacterium intestinale</name>
    <dbReference type="NCBI Taxonomy" id="2583452"/>
    <lineage>
        <taxon>Bacteria</taxon>
        <taxon>Bacillati</taxon>
        <taxon>Bacillota</taxon>
        <taxon>Erysipelotrichia</taxon>
        <taxon>Erysipelotrichales</taxon>
        <taxon>Erysipelotrichaceae</taxon>
        <taxon>Amedibacterium</taxon>
    </lineage>
</organism>
<evidence type="ECO:0008006" key="9">
    <source>
        <dbReference type="Google" id="ProtNLM"/>
    </source>
</evidence>
<dbReference type="PANTHER" id="PTHR23513:SF6">
    <property type="entry name" value="MAJOR FACILITATOR SUPERFAMILY ASSOCIATED DOMAIN-CONTAINING PROTEIN"/>
    <property type="match status" value="1"/>
</dbReference>
<dbReference type="Proteomes" id="UP000464754">
    <property type="component" value="Chromosome"/>
</dbReference>
<dbReference type="PANTHER" id="PTHR23513">
    <property type="entry name" value="INTEGRAL MEMBRANE EFFLUX PROTEIN-RELATED"/>
    <property type="match status" value="1"/>
</dbReference>
<dbReference type="GO" id="GO:0005886">
    <property type="term" value="C:plasma membrane"/>
    <property type="evidence" value="ECO:0007669"/>
    <property type="project" value="UniProtKB-SubCell"/>
</dbReference>
<keyword evidence="3 6" id="KW-0812">Transmembrane</keyword>
<evidence type="ECO:0000313" key="8">
    <source>
        <dbReference type="Proteomes" id="UP000464754"/>
    </source>
</evidence>
<feature type="transmembrane region" description="Helical" evidence="6">
    <location>
        <begin position="288"/>
        <end position="310"/>
    </location>
</feature>
<feature type="transmembrane region" description="Helical" evidence="6">
    <location>
        <begin position="77"/>
        <end position="97"/>
    </location>
</feature>
<dbReference type="InterPro" id="IPR036259">
    <property type="entry name" value="MFS_trans_sf"/>
</dbReference>
<evidence type="ECO:0000256" key="3">
    <source>
        <dbReference type="ARBA" id="ARBA00022692"/>
    </source>
</evidence>
<feature type="transmembrane region" description="Helical" evidence="6">
    <location>
        <begin position="12"/>
        <end position="38"/>
    </location>
</feature>
<dbReference type="Pfam" id="PF07690">
    <property type="entry name" value="MFS_1"/>
    <property type="match status" value="1"/>
</dbReference>
<sequence>MKQKQTLWTKNFTIITLGTIISCIGGVAMNFALSFVVFDNSKSTLLMGIFSAISMIPTVILPIVISPYLDRFKRKPVIVGLDFLNGLLYLCFGFFILKAGFDFQIYLLFSFSTSAIGTIYQQAYTSYYPNLIPKGFAQKGYTVSSMIYPSVSVLITPVAAFLYKQYGMAFIVYLEGISLLVASFFESRIDHVEEVHGEGKFNWNAYKNNFLEGIRFLKKEKGLQKIYMYMPITQGISEGTSSLVIAYFQTTPTLGIAMYSMFTVVEFIGRTVGGIVHYKVEIPKEKRFMISMLVYYSYAVMDAVLLFSAYPLMLVNRAVCGFLGINSATLRESSVQNYIPDENRAKLNAFFNVAYSMVSIVFRLLVGALGEVMDYRICLAIFALFQICCCYWIMQRNKECIKPIYNQTY</sequence>
<feature type="transmembrane region" description="Helical" evidence="6">
    <location>
        <begin position="141"/>
        <end position="160"/>
    </location>
</feature>
<dbReference type="EMBL" id="AP019695">
    <property type="protein sequence ID" value="BBK22458.1"/>
    <property type="molecule type" value="Genomic_DNA"/>
</dbReference>
<evidence type="ECO:0000256" key="4">
    <source>
        <dbReference type="ARBA" id="ARBA00022989"/>
    </source>
</evidence>
<keyword evidence="5 6" id="KW-0472">Membrane</keyword>
<comment type="subcellular location">
    <subcellularLocation>
        <location evidence="1">Cell membrane</location>
        <topology evidence="1">Multi-pass membrane protein</topology>
    </subcellularLocation>
</comment>
<evidence type="ECO:0000256" key="6">
    <source>
        <dbReference type="SAM" id="Phobius"/>
    </source>
</evidence>
<evidence type="ECO:0000256" key="5">
    <source>
        <dbReference type="ARBA" id="ARBA00023136"/>
    </source>
</evidence>
<keyword evidence="8" id="KW-1185">Reference proteome</keyword>
<feature type="transmembrane region" description="Helical" evidence="6">
    <location>
        <begin position="44"/>
        <end position="65"/>
    </location>
</feature>
<dbReference type="SUPFAM" id="SSF103473">
    <property type="entry name" value="MFS general substrate transporter"/>
    <property type="match status" value="1"/>
</dbReference>
<dbReference type="PROSITE" id="PS51257">
    <property type="entry name" value="PROKAR_LIPOPROTEIN"/>
    <property type="match status" value="1"/>
</dbReference>
<name>A0A6N4THX9_9FIRM</name>
<reference evidence="8" key="1">
    <citation type="submission" date="2019-05" db="EMBL/GenBank/DDBJ databases">
        <title>Complete genome sequencing of Absiella argi strain JCM 30884.</title>
        <authorList>
            <person name="Sakamoto M."/>
            <person name="Murakami T."/>
            <person name="Mori H."/>
        </authorList>
    </citation>
    <scope>NUCLEOTIDE SEQUENCE [LARGE SCALE GENOMIC DNA]</scope>
    <source>
        <strain evidence="8">JCM 30884</strain>
    </source>
</reference>
<dbReference type="Gene3D" id="1.20.1250.20">
    <property type="entry name" value="MFS general substrate transporter like domains"/>
    <property type="match status" value="2"/>
</dbReference>
<gene>
    <name evidence="7" type="ORF">Aargi30884_13610</name>
</gene>
<dbReference type="KEGG" id="aarg:Aargi30884_13610"/>
<protein>
    <recommendedName>
        <fullName evidence="9">MFS transporter</fullName>
    </recommendedName>
</protein>
<proteinExistence type="predicted"/>
<evidence type="ECO:0000256" key="1">
    <source>
        <dbReference type="ARBA" id="ARBA00004651"/>
    </source>
</evidence>
<accession>A0A6N4THX9</accession>
<keyword evidence="2" id="KW-1003">Cell membrane</keyword>
<dbReference type="InterPro" id="IPR011701">
    <property type="entry name" value="MFS"/>
</dbReference>
<feature type="transmembrane region" description="Helical" evidence="6">
    <location>
        <begin position="254"/>
        <end position="276"/>
    </location>
</feature>
<feature type="transmembrane region" description="Helical" evidence="6">
    <location>
        <begin position="349"/>
        <end position="370"/>
    </location>
</feature>
<dbReference type="AlphaFoldDB" id="A0A6N4THX9"/>
<evidence type="ECO:0000256" key="2">
    <source>
        <dbReference type="ARBA" id="ARBA00022475"/>
    </source>
</evidence>
<evidence type="ECO:0000313" key="7">
    <source>
        <dbReference type="EMBL" id="BBK22458.1"/>
    </source>
</evidence>
<feature type="transmembrane region" description="Helical" evidence="6">
    <location>
        <begin position="103"/>
        <end position="120"/>
    </location>
</feature>
<dbReference type="RefSeq" id="WP_163051809.1">
    <property type="nucleotide sequence ID" value="NZ_AP019695.1"/>
</dbReference>
<feature type="transmembrane region" description="Helical" evidence="6">
    <location>
        <begin position="377"/>
        <end position="394"/>
    </location>
</feature>